<accession>A0AAD6UMG6</accession>
<protein>
    <recommendedName>
        <fullName evidence="3">AMP-binding enzyme C-terminal domain-containing protein</fullName>
    </recommendedName>
</protein>
<evidence type="ECO:0008006" key="3">
    <source>
        <dbReference type="Google" id="ProtNLM"/>
    </source>
</evidence>
<dbReference type="Proteomes" id="UP001219525">
    <property type="component" value="Unassembled WGS sequence"/>
</dbReference>
<proteinExistence type="predicted"/>
<sequence length="92" mass="10738">YKRLEGGVEFIDVIPKTPSGKLLRRVLRPTESLRNPEAHDTYTVQCCSSICINLHHNFLWILYFVRNFAVLTKINYKPLRAPPSKRKIEPKT</sequence>
<evidence type="ECO:0000313" key="1">
    <source>
        <dbReference type="EMBL" id="KAJ7185170.1"/>
    </source>
</evidence>
<gene>
    <name evidence="1" type="ORF">GGX14DRAFT_383691</name>
</gene>
<dbReference type="AlphaFoldDB" id="A0AAD6UMG6"/>
<reference evidence="1" key="1">
    <citation type="submission" date="2023-03" db="EMBL/GenBank/DDBJ databases">
        <title>Massive genome expansion in bonnet fungi (Mycena s.s.) driven by repeated elements and novel gene families across ecological guilds.</title>
        <authorList>
            <consortium name="Lawrence Berkeley National Laboratory"/>
            <person name="Harder C.B."/>
            <person name="Miyauchi S."/>
            <person name="Viragh M."/>
            <person name="Kuo A."/>
            <person name="Thoen E."/>
            <person name="Andreopoulos B."/>
            <person name="Lu D."/>
            <person name="Skrede I."/>
            <person name="Drula E."/>
            <person name="Henrissat B."/>
            <person name="Morin E."/>
            <person name="Kohler A."/>
            <person name="Barry K."/>
            <person name="LaButti K."/>
            <person name="Morin E."/>
            <person name="Salamov A."/>
            <person name="Lipzen A."/>
            <person name="Mereny Z."/>
            <person name="Hegedus B."/>
            <person name="Baldrian P."/>
            <person name="Stursova M."/>
            <person name="Weitz H."/>
            <person name="Taylor A."/>
            <person name="Grigoriev I.V."/>
            <person name="Nagy L.G."/>
            <person name="Martin F."/>
            <person name="Kauserud H."/>
        </authorList>
    </citation>
    <scope>NUCLEOTIDE SEQUENCE</scope>
    <source>
        <strain evidence="1">9144</strain>
    </source>
</reference>
<name>A0AAD6UMG6_9AGAR</name>
<feature type="non-terminal residue" evidence="1">
    <location>
        <position position="1"/>
    </location>
</feature>
<comment type="caution">
    <text evidence="1">The sequence shown here is derived from an EMBL/GenBank/DDBJ whole genome shotgun (WGS) entry which is preliminary data.</text>
</comment>
<dbReference type="EMBL" id="JARJCW010000215">
    <property type="protein sequence ID" value="KAJ7185170.1"/>
    <property type="molecule type" value="Genomic_DNA"/>
</dbReference>
<keyword evidence="2" id="KW-1185">Reference proteome</keyword>
<organism evidence="1 2">
    <name type="scientific">Mycena pura</name>
    <dbReference type="NCBI Taxonomy" id="153505"/>
    <lineage>
        <taxon>Eukaryota</taxon>
        <taxon>Fungi</taxon>
        <taxon>Dikarya</taxon>
        <taxon>Basidiomycota</taxon>
        <taxon>Agaricomycotina</taxon>
        <taxon>Agaricomycetes</taxon>
        <taxon>Agaricomycetidae</taxon>
        <taxon>Agaricales</taxon>
        <taxon>Marasmiineae</taxon>
        <taxon>Mycenaceae</taxon>
        <taxon>Mycena</taxon>
    </lineage>
</organism>
<evidence type="ECO:0000313" key="2">
    <source>
        <dbReference type="Proteomes" id="UP001219525"/>
    </source>
</evidence>